<dbReference type="AlphaFoldDB" id="A0A4Y2VB76"/>
<organism evidence="1 2">
    <name type="scientific">Araneus ventricosus</name>
    <name type="common">Orbweaver spider</name>
    <name type="synonym">Epeira ventricosa</name>
    <dbReference type="NCBI Taxonomy" id="182803"/>
    <lineage>
        <taxon>Eukaryota</taxon>
        <taxon>Metazoa</taxon>
        <taxon>Ecdysozoa</taxon>
        <taxon>Arthropoda</taxon>
        <taxon>Chelicerata</taxon>
        <taxon>Arachnida</taxon>
        <taxon>Araneae</taxon>
        <taxon>Araneomorphae</taxon>
        <taxon>Entelegynae</taxon>
        <taxon>Araneoidea</taxon>
        <taxon>Araneidae</taxon>
        <taxon>Araneus</taxon>
    </lineage>
</organism>
<evidence type="ECO:0000313" key="2">
    <source>
        <dbReference type="Proteomes" id="UP000499080"/>
    </source>
</evidence>
<dbReference type="EMBL" id="BGPR01045563">
    <property type="protein sequence ID" value="GBO22489.1"/>
    <property type="molecule type" value="Genomic_DNA"/>
</dbReference>
<reference evidence="1 2" key="1">
    <citation type="journal article" date="2019" name="Sci. Rep.">
        <title>Orb-weaving spider Araneus ventricosus genome elucidates the spidroin gene catalogue.</title>
        <authorList>
            <person name="Kono N."/>
            <person name="Nakamura H."/>
            <person name="Ohtoshi R."/>
            <person name="Moran D.A.P."/>
            <person name="Shinohara A."/>
            <person name="Yoshida Y."/>
            <person name="Fujiwara M."/>
            <person name="Mori M."/>
            <person name="Tomita M."/>
            <person name="Arakawa K."/>
        </authorList>
    </citation>
    <scope>NUCLEOTIDE SEQUENCE [LARGE SCALE GENOMIC DNA]</scope>
</reference>
<proteinExistence type="predicted"/>
<name>A0A4Y2VB76_ARAVE</name>
<dbReference type="Proteomes" id="UP000499080">
    <property type="component" value="Unassembled WGS sequence"/>
</dbReference>
<sequence>MAETWTTTCTNSTKAARKVYVHKIDDLLSAEFPNPERDPMLRGVIKTQIIHGPCGSINPQSPCMKEGKCTKRTACETFKQACELRGLLEDDPHCKSTLDEAATTHSARMLRDLFAVMLQTCSMSNPTELWNLHKENMAEDVLHETRIRNNSMYLTYTNEMLNKTLIALEDMIKALDGSNLKVFGHPEAQRDVNNSLNYEILRETSFDIQKLTSYIATNEPNLVDDQRFAFKKITSAFSRNWGIFLLGCPRLNR</sequence>
<accession>A0A4Y2VB76</accession>
<gene>
    <name evidence="1" type="ORF">AVEN_2212_1</name>
</gene>
<comment type="caution">
    <text evidence="1">The sequence shown here is derived from an EMBL/GenBank/DDBJ whole genome shotgun (WGS) entry which is preliminary data.</text>
</comment>
<protein>
    <submittedName>
        <fullName evidence="1">Uncharacterized protein</fullName>
    </submittedName>
</protein>
<keyword evidence="2" id="KW-1185">Reference proteome</keyword>
<evidence type="ECO:0000313" key="1">
    <source>
        <dbReference type="EMBL" id="GBO22489.1"/>
    </source>
</evidence>